<evidence type="ECO:0000313" key="2">
    <source>
        <dbReference type="EMBL" id="WFD15306.1"/>
    </source>
</evidence>
<dbReference type="Proteomes" id="UP001217582">
    <property type="component" value="Chromosome 2"/>
</dbReference>
<feature type="chain" id="PRO_5042607572" evidence="1">
    <location>
        <begin position="24"/>
        <end position="166"/>
    </location>
</feature>
<organism evidence="2 3">
    <name type="scientific">Malassezia arunalokei</name>
    <dbReference type="NCBI Taxonomy" id="1514897"/>
    <lineage>
        <taxon>Eukaryota</taxon>
        <taxon>Fungi</taxon>
        <taxon>Dikarya</taxon>
        <taxon>Basidiomycota</taxon>
        <taxon>Ustilaginomycotina</taxon>
        <taxon>Malasseziomycetes</taxon>
        <taxon>Malasseziales</taxon>
        <taxon>Malasseziaceae</taxon>
        <taxon>Malassezia</taxon>
    </lineage>
</organism>
<protein>
    <submittedName>
        <fullName evidence="2">Uncharacterized protein</fullName>
    </submittedName>
</protein>
<evidence type="ECO:0000313" key="3">
    <source>
        <dbReference type="Proteomes" id="UP001217582"/>
    </source>
</evidence>
<gene>
    <name evidence="2" type="ORF">MARU1_001324</name>
</gene>
<sequence>MRRGLSWSLPLVLTLLCIPLAFCIKDAPVVAFLAPGSTNNMLDALPADKLHTRGPYLSAQEAVEHLTLQRRMNGKPALCDLDALVHVQVDSLDHESFAPLQITSPLRKRMLVAPSQLVLSSVDQSVFSFYDELESTLSALCDSTSTLKDRIFPIRVPSVDGHGTLS</sequence>
<dbReference type="AlphaFoldDB" id="A0AAJ5Z522"/>
<keyword evidence="3" id="KW-1185">Reference proteome</keyword>
<keyword evidence="1" id="KW-0732">Signal</keyword>
<feature type="signal peptide" evidence="1">
    <location>
        <begin position="1"/>
        <end position="23"/>
    </location>
</feature>
<reference evidence="2 3" key="1">
    <citation type="submission" date="2023-03" db="EMBL/GenBank/DDBJ databases">
        <title>Mating type loci evolution in Malassezia.</title>
        <authorList>
            <person name="Coelho M.A."/>
        </authorList>
    </citation>
    <scope>NUCLEOTIDE SEQUENCE [LARGE SCALE GENOMIC DNA]</scope>
    <source>
        <strain evidence="2 3">CBS 13387</strain>
    </source>
</reference>
<accession>A0AAJ5Z522</accession>
<evidence type="ECO:0000256" key="1">
    <source>
        <dbReference type="SAM" id="SignalP"/>
    </source>
</evidence>
<dbReference type="EMBL" id="CP119917">
    <property type="protein sequence ID" value="WFD15306.1"/>
    <property type="molecule type" value="Genomic_DNA"/>
</dbReference>
<name>A0AAJ5Z522_9BASI</name>
<proteinExistence type="predicted"/>